<keyword evidence="4" id="KW-0547">Nucleotide-binding</keyword>
<evidence type="ECO:0000259" key="3">
    <source>
        <dbReference type="Pfam" id="PF00005"/>
    </source>
</evidence>
<dbReference type="SUPFAM" id="SSF52540">
    <property type="entry name" value="P-loop containing nucleoside triphosphate hydrolases"/>
    <property type="match status" value="1"/>
</dbReference>
<feature type="non-terminal residue" evidence="4">
    <location>
        <position position="67"/>
    </location>
</feature>
<dbReference type="Proteomes" id="UP001597083">
    <property type="component" value="Unassembled WGS sequence"/>
</dbReference>
<comment type="caution">
    <text evidence="4">The sequence shown here is derived from an EMBL/GenBank/DDBJ whole genome shotgun (WGS) entry which is preliminary data.</text>
</comment>
<keyword evidence="5" id="KW-1185">Reference proteome</keyword>
<keyword evidence="4" id="KW-0067">ATP-binding</keyword>
<keyword evidence="2" id="KW-0813">Transport</keyword>
<dbReference type="InterPro" id="IPR027417">
    <property type="entry name" value="P-loop_NTPase"/>
</dbReference>
<feature type="domain" description="ABC transporter" evidence="3">
    <location>
        <begin position="19"/>
        <end position="66"/>
    </location>
</feature>
<gene>
    <name evidence="4" type="ORF">ACFQ07_16355</name>
</gene>
<reference evidence="5" key="1">
    <citation type="journal article" date="2019" name="Int. J. Syst. Evol. Microbiol.">
        <title>The Global Catalogue of Microorganisms (GCM) 10K type strain sequencing project: providing services to taxonomists for standard genome sequencing and annotation.</title>
        <authorList>
            <consortium name="The Broad Institute Genomics Platform"/>
            <consortium name="The Broad Institute Genome Sequencing Center for Infectious Disease"/>
            <person name="Wu L."/>
            <person name="Ma J."/>
        </authorList>
    </citation>
    <scope>NUCLEOTIDE SEQUENCE [LARGE SCALE GENOMIC DNA]</scope>
    <source>
        <strain evidence="5">JCM 31696</strain>
    </source>
</reference>
<dbReference type="Gene3D" id="3.40.50.300">
    <property type="entry name" value="P-loop containing nucleotide triphosphate hydrolases"/>
    <property type="match status" value="1"/>
</dbReference>
<dbReference type="EMBL" id="JBHTIR010002465">
    <property type="protein sequence ID" value="MFD0853812.1"/>
    <property type="molecule type" value="Genomic_DNA"/>
</dbReference>
<dbReference type="Pfam" id="PF00005">
    <property type="entry name" value="ABC_tran"/>
    <property type="match status" value="1"/>
</dbReference>
<protein>
    <submittedName>
        <fullName evidence="4">ATP-binding cassette domain-containing protein</fullName>
    </submittedName>
</protein>
<evidence type="ECO:0000256" key="1">
    <source>
        <dbReference type="ARBA" id="ARBA00005417"/>
    </source>
</evidence>
<evidence type="ECO:0000313" key="5">
    <source>
        <dbReference type="Proteomes" id="UP001597083"/>
    </source>
</evidence>
<dbReference type="PANTHER" id="PTHR43117:SF4">
    <property type="entry name" value="OSMOPROTECTANT IMPORT ATP-BINDING PROTEIN OSMV"/>
    <property type="match status" value="1"/>
</dbReference>
<sequence length="67" mass="7053">MITFAGVTKRYPDGTVAVDDLDLEIPAGRITVLVGPSGCGKTTTLRMINRMVEATEGTVTVDGRDVA</sequence>
<proteinExistence type="inferred from homology"/>
<evidence type="ECO:0000256" key="2">
    <source>
        <dbReference type="ARBA" id="ARBA00022448"/>
    </source>
</evidence>
<dbReference type="InterPro" id="IPR003439">
    <property type="entry name" value="ABC_transporter-like_ATP-bd"/>
</dbReference>
<accession>A0ABW3CII5</accession>
<organism evidence="4 5">
    <name type="scientific">Actinomadura adrarensis</name>
    <dbReference type="NCBI Taxonomy" id="1819600"/>
    <lineage>
        <taxon>Bacteria</taxon>
        <taxon>Bacillati</taxon>
        <taxon>Actinomycetota</taxon>
        <taxon>Actinomycetes</taxon>
        <taxon>Streptosporangiales</taxon>
        <taxon>Thermomonosporaceae</taxon>
        <taxon>Actinomadura</taxon>
    </lineage>
</organism>
<name>A0ABW3CII5_9ACTN</name>
<dbReference type="PANTHER" id="PTHR43117">
    <property type="entry name" value="OSMOPROTECTANT IMPORT ATP-BINDING PROTEIN OSMV"/>
    <property type="match status" value="1"/>
</dbReference>
<evidence type="ECO:0000313" key="4">
    <source>
        <dbReference type="EMBL" id="MFD0853812.1"/>
    </source>
</evidence>
<comment type="similarity">
    <text evidence="1">Belongs to the ABC transporter superfamily.</text>
</comment>
<dbReference type="GO" id="GO:0005524">
    <property type="term" value="F:ATP binding"/>
    <property type="evidence" value="ECO:0007669"/>
    <property type="project" value="UniProtKB-KW"/>
</dbReference>